<accession>A0A0K2JH58</accession>
<protein>
    <submittedName>
        <fullName evidence="1">Uncharacterized protein</fullName>
    </submittedName>
</protein>
<gene>
    <name evidence="1" type="ORF">SKUN_00688</name>
</gene>
<dbReference type="KEGG" id="skn:SKUN_00688"/>
<dbReference type="EMBL" id="CP010899">
    <property type="protein sequence ID" value="ALA97581.1"/>
    <property type="molecule type" value="Genomic_DNA"/>
</dbReference>
<name>A0A0K2JH58_SPIKU</name>
<dbReference type="PATRIC" id="fig|273035.7.peg.833"/>
<organism evidence="1 2">
    <name type="scientific">Spiroplasma kunkelii CR2-3x</name>
    <dbReference type="NCBI Taxonomy" id="273035"/>
    <lineage>
        <taxon>Bacteria</taxon>
        <taxon>Bacillati</taxon>
        <taxon>Mycoplasmatota</taxon>
        <taxon>Mollicutes</taxon>
        <taxon>Entomoplasmatales</taxon>
        <taxon>Spiroplasmataceae</taxon>
        <taxon>Spiroplasma</taxon>
    </lineage>
</organism>
<dbReference type="AlphaFoldDB" id="A0A0K2JH58"/>
<sequence length="92" mass="10817">MKFWTVKQDAMLEHKNTNPSSYFCDEFSKKEDGSFYEPHKQNNKKKNISNYGIHKTSIKPYKKCGNEVISYIINTPKRLFILASCFVFKDVV</sequence>
<evidence type="ECO:0000313" key="2">
    <source>
        <dbReference type="Proteomes" id="UP000062963"/>
    </source>
</evidence>
<keyword evidence="2" id="KW-1185">Reference proteome</keyword>
<evidence type="ECO:0000313" key="1">
    <source>
        <dbReference type="EMBL" id="ALA97581.1"/>
    </source>
</evidence>
<reference evidence="1 2" key="1">
    <citation type="journal article" date="2015" name="Genome Announc.">
        <title>Complete Genome Sequence of Spiroplasma kunkelii Strain CR2-3x, Causal Agent of Corn Stunt Disease in Zea mays L.</title>
        <authorList>
            <person name="Davis R.E."/>
            <person name="Shao J."/>
            <person name="Dally E.L."/>
            <person name="Zhao Y."/>
            <person name="Gasparich G.E."/>
            <person name="Gaynor B.J."/>
            <person name="Athey J.C."/>
            <person name="Harrison N.A."/>
            <person name="Donofrio N."/>
        </authorList>
    </citation>
    <scope>NUCLEOTIDE SEQUENCE [LARGE SCALE GENOMIC DNA]</scope>
    <source>
        <strain evidence="1 2">CR2-3x</strain>
    </source>
</reference>
<dbReference type="Proteomes" id="UP000062963">
    <property type="component" value="Chromosome"/>
</dbReference>
<proteinExistence type="predicted"/>